<dbReference type="AlphaFoldDB" id="A0A5C6ZCK7"/>
<dbReference type="Proteomes" id="UP000321578">
    <property type="component" value="Unassembled WGS sequence"/>
</dbReference>
<comment type="caution">
    <text evidence="1">The sequence shown here is derived from an EMBL/GenBank/DDBJ whole genome shotgun (WGS) entry which is preliminary data.</text>
</comment>
<keyword evidence="2" id="KW-1185">Reference proteome</keyword>
<name>A0A5C6ZCK7_9FLAO</name>
<dbReference type="RefSeq" id="WP_147088530.1">
    <property type="nucleotide sequence ID" value="NZ_VORM01000064.1"/>
</dbReference>
<proteinExistence type="predicted"/>
<dbReference type="EMBL" id="VORO01000064">
    <property type="protein sequence ID" value="TXD86395.1"/>
    <property type="molecule type" value="Genomic_DNA"/>
</dbReference>
<dbReference type="OrthoDB" id="1201884at2"/>
<gene>
    <name evidence="1" type="ORF">ESY86_20305</name>
</gene>
<evidence type="ECO:0000313" key="2">
    <source>
        <dbReference type="Proteomes" id="UP000321578"/>
    </source>
</evidence>
<accession>A0A5C6ZCK7</accession>
<dbReference type="PROSITE" id="PS51257">
    <property type="entry name" value="PROKAR_LIPOPROTEIN"/>
    <property type="match status" value="1"/>
</dbReference>
<reference evidence="1 2" key="1">
    <citation type="submission" date="2019-08" db="EMBL/GenBank/DDBJ databases">
        <title>Genomes of Subsaximicrobium wynnwilliamsii strains.</title>
        <authorList>
            <person name="Bowman J.P."/>
        </authorList>
    </citation>
    <scope>NUCLEOTIDE SEQUENCE [LARGE SCALE GENOMIC DNA]</scope>
    <source>
        <strain evidence="1 2">2-80-2</strain>
    </source>
</reference>
<protein>
    <recommendedName>
        <fullName evidence="3">Lipocalin-like domain-containing protein</fullName>
    </recommendedName>
</protein>
<organism evidence="1 2">
    <name type="scientific">Subsaximicrobium wynnwilliamsii</name>
    <dbReference type="NCBI Taxonomy" id="291179"/>
    <lineage>
        <taxon>Bacteria</taxon>
        <taxon>Pseudomonadati</taxon>
        <taxon>Bacteroidota</taxon>
        <taxon>Flavobacteriia</taxon>
        <taxon>Flavobacteriales</taxon>
        <taxon>Flavobacteriaceae</taxon>
        <taxon>Subsaximicrobium</taxon>
    </lineage>
</organism>
<sequence>MKTLIFFFSILLFTSCNNDDDNSTEPEQDQHETIGEWHLITYECCLFESYEYTDEITWVINPDNTIDIAIDYGTYVSSNMPFNSSGNYTYNINENEDRDEIIIDGTTYYYLMSNTGTQLIIEDEIGFSADGLLLLFEKIE</sequence>
<evidence type="ECO:0008006" key="3">
    <source>
        <dbReference type="Google" id="ProtNLM"/>
    </source>
</evidence>
<evidence type="ECO:0000313" key="1">
    <source>
        <dbReference type="EMBL" id="TXD86395.1"/>
    </source>
</evidence>